<proteinExistence type="predicted"/>
<reference evidence="1 2" key="1">
    <citation type="submission" date="2023-01" db="EMBL/GenBank/DDBJ databases">
        <authorList>
            <person name="Kreplak J."/>
        </authorList>
    </citation>
    <scope>NUCLEOTIDE SEQUENCE [LARGE SCALE GENOMIC DNA]</scope>
</reference>
<keyword evidence="2" id="KW-1185">Reference proteome</keyword>
<protein>
    <submittedName>
        <fullName evidence="1">Uncharacterized protein</fullName>
    </submittedName>
</protein>
<dbReference type="Proteomes" id="UP001157006">
    <property type="component" value="Chromosome 1L"/>
</dbReference>
<dbReference type="AlphaFoldDB" id="A0AAV0YVV7"/>
<dbReference type="EMBL" id="OX451736">
    <property type="protein sequence ID" value="CAI8588627.1"/>
    <property type="molecule type" value="Genomic_DNA"/>
</dbReference>
<sequence>MTKMQSRILEYCTCIMHAASATIISKREVSICDGYFDSSTIQNVKHDDSIGNNTFASYSSISCSLNRPTKENTSTGNVEGKTVDKLVESCNSSGSQCSLPNERKLLSFELNTCDIECEATTPPIHALEHGSFYSNDNTCSLNTQVLPKLM</sequence>
<accession>A0AAV0YVV7</accession>
<evidence type="ECO:0000313" key="1">
    <source>
        <dbReference type="EMBL" id="CAI8588627.1"/>
    </source>
</evidence>
<name>A0AAV0YVV7_VICFA</name>
<evidence type="ECO:0000313" key="2">
    <source>
        <dbReference type="Proteomes" id="UP001157006"/>
    </source>
</evidence>
<organism evidence="1 2">
    <name type="scientific">Vicia faba</name>
    <name type="common">Broad bean</name>
    <name type="synonym">Faba vulgaris</name>
    <dbReference type="NCBI Taxonomy" id="3906"/>
    <lineage>
        <taxon>Eukaryota</taxon>
        <taxon>Viridiplantae</taxon>
        <taxon>Streptophyta</taxon>
        <taxon>Embryophyta</taxon>
        <taxon>Tracheophyta</taxon>
        <taxon>Spermatophyta</taxon>
        <taxon>Magnoliopsida</taxon>
        <taxon>eudicotyledons</taxon>
        <taxon>Gunneridae</taxon>
        <taxon>Pentapetalae</taxon>
        <taxon>rosids</taxon>
        <taxon>fabids</taxon>
        <taxon>Fabales</taxon>
        <taxon>Fabaceae</taxon>
        <taxon>Papilionoideae</taxon>
        <taxon>50 kb inversion clade</taxon>
        <taxon>NPAAA clade</taxon>
        <taxon>Hologalegina</taxon>
        <taxon>IRL clade</taxon>
        <taxon>Fabeae</taxon>
        <taxon>Vicia</taxon>
    </lineage>
</organism>
<gene>
    <name evidence="1" type="ORF">VFH_I356160</name>
</gene>